<keyword evidence="1 7" id="KW-0489">Methyltransferase</keyword>
<sequence length="236" mass="26643">MPNFAMPNVQLLAHTKIDEKAVGEWMGIQDASTDAETLLTMAGRNCYRSFHRPNANTYDDADYLRRTLFTQGHWSIAEHATATLYFTGVSRAFLAELTRHRHLSFSVESQRFIDADNINIVLPPAIRASADPSVRASTDPYVLRNFTNAADEAITAYMIARDDLEGLPKKQRNEAARGLLPNCVETRMVVTGNLRAWREVIDRRTQPDADAEMQQVMRLAREALHAVSPIIFPKEK</sequence>
<dbReference type="InterPro" id="IPR003669">
    <property type="entry name" value="Thymidylate_synthase_ThyX"/>
</dbReference>
<keyword evidence="4" id="KW-0274">FAD</keyword>
<evidence type="ECO:0000313" key="7">
    <source>
        <dbReference type="EMBL" id="ACP33546.1"/>
    </source>
</evidence>
<dbReference type="InterPro" id="IPR036098">
    <property type="entry name" value="Thymidylate_synthase_ThyX_sf"/>
</dbReference>
<dbReference type="RefSeq" id="WP_010191122.1">
    <property type="nucleotide sequence ID" value="NC_012590.1"/>
</dbReference>
<gene>
    <name evidence="7" type="primary">thyX</name>
    <name evidence="7" type="ordered locus">cauri_1953</name>
</gene>
<keyword evidence="8" id="KW-1185">Reference proteome</keyword>
<evidence type="ECO:0000256" key="5">
    <source>
        <dbReference type="ARBA" id="ARBA00022857"/>
    </source>
</evidence>
<dbReference type="GO" id="GO:0050797">
    <property type="term" value="F:thymidylate synthase (FAD) activity"/>
    <property type="evidence" value="ECO:0007669"/>
    <property type="project" value="UniProtKB-UniRule"/>
</dbReference>
<dbReference type="SUPFAM" id="SSF69796">
    <property type="entry name" value="Thymidylate synthase-complementing protein Thy1"/>
    <property type="match status" value="1"/>
</dbReference>
<dbReference type="STRING" id="548476.cauri_1953"/>
<evidence type="ECO:0000313" key="8">
    <source>
        <dbReference type="Proteomes" id="UP000002077"/>
    </source>
</evidence>
<dbReference type="PANTHER" id="PTHR34934">
    <property type="entry name" value="FLAVIN-DEPENDENT THYMIDYLATE SYNTHASE"/>
    <property type="match status" value="1"/>
</dbReference>
<name>C3PI92_CORA7</name>
<dbReference type="eggNOG" id="COG1351">
    <property type="taxonomic scope" value="Bacteria"/>
</dbReference>
<dbReference type="GeneID" id="31924595"/>
<dbReference type="GO" id="GO:0004799">
    <property type="term" value="F:thymidylate synthase activity"/>
    <property type="evidence" value="ECO:0007669"/>
    <property type="project" value="TreeGrafter"/>
</dbReference>
<dbReference type="GO" id="GO:0032259">
    <property type="term" value="P:methylation"/>
    <property type="evidence" value="ECO:0007669"/>
    <property type="project" value="UniProtKB-KW"/>
</dbReference>
<dbReference type="GO" id="GO:0070402">
    <property type="term" value="F:NADPH binding"/>
    <property type="evidence" value="ECO:0007669"/>
    <property type="project" value="TreeGrafter"/>
</dbReference>
<dbReference type="Gene3D" id="3.30.1360.170">
    <property type="match status" value="1"/>
</dbReference>
<evidence type="ECO:0000256" key="6">
    <source>
        <dbReference type="NCBIfam" id="TIGR02170"/>
    </source>
</evidence>
<dbReference type="EMBL" id="CP001601">
    <property type="protein sequence ID" value="ACP33546.1"/>
    <property type="molecule type" value="Genomic_DNA"/>
</dbReference>
<dbReference type="OrthoDB" id="9780625at2"/>
<dbReference type="PROSITE" id="PS51331">
    <property type="entry name" value="THYX"/>
    <property type="match status" value="1"/>
</dbReference>
<reference evidence="7 8" key="1">
    <citation type="journal article" date="2010" name="BMC Genomics">
        <title>Complete genome sequence and lifestyle of black-pigmented Corynebacterium aurimucosum ATCC 700975 (formerly C. nigricans CN-1) isolated from a vaginal swab of a woman with spontaneous abortion.</title>
        <authorList>
            <person name="Trost E."/>
            <person name="Gotker S."/>
            <person name="Schneider J."/>
            <person name="Schneiker-Bekel S."/>
            <person name="Szczepanowski R."/>
            <person name="Tilker A."/>
            <person name="Viehoever P."/>
            <person name="Arnold W."/>
            <person name="Bekel T."/>
            <person name="Blom J."/>
            <person name="Gartemann K.H."/>
            <person name="Linke B."/>
            <person name="Goesmann A."/>
            <person name="Puhler A."/>
            <person name="Shukla S.K."/>
            <person name="Tauch A."/>
        </authorList>
    </citation>
    <scope>NUCLEOTIDE SEQUENCE [LARGE SCALE GENOMIC DNA]</scope>
    <source>
        <strain evidence="8">ATCC 700975 / DSM 44827 / CIP 107346 / CN-1</strain>
    </source>
</reference>
<dbReference type="AlphaFoldDB" id="C3PI92"/>
<keyword evidence="2" id="KW-0285">Flavoprotein</keyword>
<protein>
    <recommendedName>
        <fullName evidence="6">FAD-dependent thymidylate synthase</fullName>
        <ecNumber evidence="6">2.1.1.148</ecNumber>
    </recommendedName>
</protein>
<dbReference type="GO" id="GO:0006231">
    <property type="term" value="P:dTMP biosynthetic process"/>
    <property type="evidence" value="ECO:0007669"/>
    <property type="project" value="UniProtKB-UniRule"/>
</dbReference>
<organism evidence="7 8">
    <name type="scientific">Corynebacterium aurimucosum (strain ATCC 700975 / DSM 44827 / CIP 107346 / CN-1)</name>
    <name type="common">Corynebacterium nigricans</name>
    <dbReference type="NCBI Taxonomy" id="548476"/>
    <lineage>
        <taxon>Bacteria</taxon>
        <taxon>Bacillati</taxon>
        <taxon>Actinomycetota</taxon>
        <taxon>Actinomycetes</taxon>
        <taxon>Mycobacteriales</taxon>
        <taxon>Corynebacteriaceae</taxon>
        <taxon>Corynebacterium</taxon>
    </lineage>
</organism>
<dbReference type="HOGENOM" id="CLU_077585_1_0_11"/>
<evidence type="ECO:0000256" key="4">
    <source>
        <dbReference type="ARBA" id="ARBA00022827"/>
    </source>
</evidence>
<dbReference type="GO" id="GO:0050660">
    <property type="term" value="F:flavin adenine dinucleotide binding"/>
    <property type="evidence" value="ECO:0007669"/>
    <property type="project" value="UniProtKB-UniRule"/>
</dbReference>
<dbReference type="Proteomes" id="UP000002077">
    <property type="component" value="Chromosome"/>
</dbReference>
<dbReference type="NCBIfam" id="TIGR02170">
    <property type="entry name" value="thyX"/>
    <property type="match status" value="1"/>
</dbReference>
<evidence type="ECO:0000256" key="3">
    <source>
        <dbReference type="ARBA" id="ARBA00022727"/>
    </source>
</evidence>
<keyword evidence="7" id="KW-0808">Transferase</keyword>
<dbReference type="PANTHER" id="PTHR34934:SF1">
    <property type="entry name" value="FLAVIN-DEPENDENT THYMIDYLATE SYNTHASE"/>
    <property type="match status" value="1"/>
</dbReference>
<keyword evidence="3" id="KW-0545">Nucleotide biosynthesis</keyword>
<dbReference type="CDD" id="cd20175">
    <property type="entry name" value="ThyX"/>
    <property type="match status" value="1"/>
</dbReference>
<evidence type="ECO:0000256" key="1">
    <source>
        <dbReference type="ARBA" id="ARBA00022603"/>
    </source>
</evidence>
<evidence type="ECO:0000256" key="2">
    <source>
        <dbReference type="ARBA" id="ARBA00022630"/>
    </source>
</evidence>
<accession>C3PI92</accession>
<keyword evidence="5" id="KW-0521">NADP</keyword>
<dbReference type="KEGG" id="car:cauri_1953"/>
<dbReference type="Pfam" id="PF02511">
    <property type="entry name" value="Thy1"/>
    <property type="match status" value="1"/>
</dbReference>
<proteinExistence type="predicted"/>
<dbReference type="EC" id="2.1.1.148" evidence="6"/>